<organism evidence="1 2">
    <name type="scientific">Entomophthora muscae</name>
    <dbReference type="NCBI Taxonomy" id="34485"/>
    <lineage>
        <taxon>Eukaryota</taxon>
        <taxon>Fungi</taxon>
        <taxon>Fungi incertae sedis</taxon>
        <taxon>Zoopagomycota</taxon>
        <taxon>Entomophthoromycotina</taxon>
        <taxon>Entomophthoromycetes</taxon>
        <taxon>Entomophthorales</taxon>
        <taxon>Entomophthoraceae</taxon>
        <taxon>Entomophthora</taxon>
    </lineage>
</organism>
<evidence type="ECO:0000313" key="1">
    <source>
        <dbReference type="EMBL" id="KAJ9077891.1"/>
    </source>
</evidence>
<proteinExistence type="predicted"/>
<gene>
    <name evidence="1" type="ORF">DSO57_1012481</name>
</gene>
<comment type="caution">
    <text evidence="1">The sequence shown here is derived from an EMBL/GenBank/DDBJ whole genome shotgun (WGS) entry which is preliminary data.</text>
</comment>
<accession>A0ACC2TU48</accession>
<dbReference type="EMBL" id="QTSX02002174">
    <property type="protein sequence ID" value="KAJ9077891.1"/>
    <property type="molecule type" value="Genomic_DNA"/>
</dbReference>
<protein>
    <submittedName>
        <fullName evidence="1">Uncharacterized protein</fullName>
    </submittedName>
</protein>
<name>A0ACC2TU48_9FUNG</name>
<dbReference type="Proteomes" id="UP001165960">
    <property type="component" value="Unassembled WGS sequence"/>
</dbReference>
<keyword evidence="2" id="KW-1185">Reference proteome</keyword>
<sequence>MEKTPAEQGWATCDFSPDTLMNQAGDLRSPPSTHAHEAFALVAKTEVNHPELNSQAGSFKSHPEGLKVPVQRVIQPRAFPSQDKMKSIEPIQACMDSDESDYRLNQVIGIGTFGRVYHASCLSGQLEGLEVAIKKIQKNKSTEIGWIRSRREGSILSYIRHPNIVKLYELFEDFSSIHFVLELCPYGNLGQYVKSKAEGRLPEEEVRYIMLKLIDALCHLHRSRILHRDIKCSNILIGAHFEIKLADFGLATKIPLDGSLPTATCGTLNYCSPELIERRPYSFSTDVWSLGCVLVVLLTGAPPFERETESQTANSILTVDYRLPNYVSHLAAKLVQSMLVRDPQLRISLEYITLKSFLHPSLPIHPLDLKCSATQEPSPYTSQRRLPTPPLFQKDRELFLQATPGASRQLPYDPYIYSPTYACLTDAQINTRNTLPFEVISPRLSLTLLPSGILVLWFNQESFLTMFSPDGRGIHVCKYSADATITDKLVNSLRVVESYDITTLPGRHNFRYLYASRQLDRIRRGAVQVEFISHGAHCRLWQNWPHPDFSIRFGDGLEITSLTSKNRLIFSHCHQASKHCPKTIEFNTEHTSCFDLPIELHSHFLHFQECLLKCIFLVKHTGFLEAGVDPICFDAQSFDAKFPVDFSRYAWDDARLTLWCVYRPGLNKILLPGVGWATIQPNGDVSLLFNDGCWFEVDPKTKTGNIAFPSQDPLPFCMSDILPMAIAERLVHLASLGIQEFSFLADRQK</sequence>
<reference evidence="1" key="1">
    <citation type="submission" date="2022-04" db="EMBL/GenBank/DDBJ databases">
        <title>Genome of the entomopathogenic fungus Entomophthora muscae.</title>
        <authorList>
            <person name="Elya C."/>
            <person name="Lovett B.R."/>
            <person name="Lee E."/>
            <person name="Macias A.M."/>
            <person name="Hajek A.E."/>
            <person name="De Bivort B.L."/>
            <person name="Kasson M.T."/>
            <person name="De Fine Licht H.H."/>
            <person name="Stajich J.E."/>
        </authorList>
    </citation>
    <scope>NUCLEOTIDE SEQUENCE</scope>
    <source>
        <strain evidence="1">Berkeley</strain>
    </source>
</reference>
<evidence type="ECO:0000313" key="2">
    <source>
        <dbReference type="Proteomes" id="UP001165960"/>
    </source>
</evidence>